<dbReference type="PATRIC" id="fig|1423766.4.peg.1789"/>
<dbReference type="Proteomes" id="UP000051439">
    <property type="component" value="Unassembled WGS sequence"/>
</dbReference>
<feature type="domain" description="HTH cro/C1-type" evidence="2">
    <location>
        <begin position="35"/>
        <end position="89"/>
    </location>
</feature>
<name>A0A0R1NIR1_9LACO</name>
<evidence type="ECO:0000256" key="1">
    <source>
        <dbReference type="ARBA" id="ARBA00023125"/>
    </source>
</evidence>
<dbReference type="InterPro" id="IPR001387">
    <property type="entry name" value="Cro/C1-type_HTH"/>
</dbReference>
<protein>
    <recommendedName>
        <fullName evidence="2">HTH cro/C1-type domain-containing protein</fullName>
    </recommendedName>
</protein>
<keyword evidence="4" id="KW-1185">Reference proteome</keyword>
<dbReference type="SUPFAM" id="SSF47413">
    <property type="entry name" value="lambda repressor-like DNA-binding domains"/>
    <property type="match status" value="1"/>
</dbReference>
<dbReference type="PANTHER" id="PTHR46558">
    <property type="entry name" value="TRACRIPTIONAL REGULATORY PROTEIN-RELATED-RELATED"/>
    <property type="match status" value="1"/>
</dbReference>
<dbReference type="GO" id="GO:0003677">
    <property type="term" value="F:DNA binding"/>
    <property type="evidence" value="ECO:0007669"/>
    <property type="project" value="UniProtKB-KW"/>
</dbReference>
<dbReference type="PROSITE" id="PS50943">
    <property type="entry name" value="HTH_CROC1"/>
    <property type="match status" value="1"/>
</dbReference>
<dbReference type="RefSeq" id="WP_056949614.1">
    <property type="nucleotide sequence ID" value="NZ_AZEB01000030.1"/>
</dbReference>
<proteinExistence type="predicted"/>
<gene>
    <name evidence="3" type="ORF">FC98_GL001730</name>
</gene>
<evidence type="ECO:0000313" key="3">
    <source>
        <dbReference type="EMBL" id="KRL20320.1"/>
    </source>
</evidence>
<comment type="caution">
    <text evidence="3">The sequence shown here is derived from an EMBL/GenBank/DDBJ whole genome shotgun (WGS) entry which is preliminary data.</text>
</comment>
<dbReference type="InterPro" id="IPR010982">
    <property type="entry name" value="Lambda_DNA-bd_dom_sf"/>
</dbReference>
<organism evidence="3 4">
    <name type="scientific">Lentilactobacillus kisonensis DSM 19906 = JCM 15041</name>
    <dbReference type="NCBI Taxonomy" id="1423766"/>
    <lineage>
        <taxon>Bacteria</taxon>
        <taxon>Bacillati</taxon>
        <taxon>Bacillota</taxon>
        <taxon>Bacilli</taxon>
        <taxon>Lactobacillales</taxon>
        <taxon>Lactobacillaceae</taxon>
        <taxon>Lentilactobacillus</taxon>
    </lineage>
</organism>
<evidence type="ECO:0000313" key="4">
    <source>
        <dbReference type="Proteomes" id="UP000051439"/>
    </source>
</evidence>
<dbReference type="Pfam" id="PF01381">
    <property type="entry name" value="HTH_3"/>
    <property type="match status" value="1"/>
</dbReference>
<dbReference type="EMBL" id="AZEB01000030">
    <property type="protein sequence ID" value="KRL20320.1"/>
    <property type="molecule type" value="Genomic_DNA"/>
</dbReference>
<dbReference type="Gene3D" id="1.10.260.40">
    <property type="entry name" value="lambda repressor-like DNA-binding domains"/>
    <property type="match status" value="1"/>
</dbReference>
<dbReference type="PANTHER" id="PTHR46558:SF4">
    <property type="entry name" value="DNA-BIDING PHAGE PROTEIN"/>
    <property type="match status" value="1"/>
</dbReference>
<evidence type="ECO:0000259" key="2">
    <source>
        <dbReference type="PROSITE" id="PS50943"/>
    </source>
</evidence>
<reference evidence="3 4" key="1">
    <citation type="journal article" date="2015" name="Genome Announc.">
        <title>Expanding the biotechnology potential of lactobacilli through comparative genomics of 213 strains and associated genera.</title>
        <authorList>
            <person name="Sun Z."/>
            <person name="Harris H.M."/>
            <person name="McCann A."/>
            <person name="Guo C."/>
            <person name="Argimon S."/>
            <person name="Zhang W."/>
            <person name="Yang X."/>
            <person name="Jeffery I.B."/>
            <person name="Cooney J.C."/>
            <person name="Kagawa T.F."/>
            <person name="Liu W."/>
            <person name="Song Y."/>
            <person name="Salvetti E."/>
            <person name="Wrobel A."/>
            <person name="Rasinkangas P."/>
            <person name="Parkhill J."/>
            <person name="Rea M.C."/>
            <person name="O'Sullivan O."/>
            <person name="Ritari J."/>
            <person name="Douillard F.P."/>
            <person name="Paul Ross R."/>
            <person name="Yang R."/>
            <person name="Briner A.E."/>
            <person name="Felis G.E."/>
            <person name="de Vos W.M."/>
            <person name="Barrangou R."/>
            <person name="Klaenhammer T.R."/>
            <person name="Caufield P.W."/>
            <person name="Cui Y."/>
            <person name="Zhang H."/>
            <person name="O'Toole P.W."/>
        </authorList>
    </citation>
    <scope>NUCLEOTIDE SEQUENCE [LARGE SCALE GENOMIC DNA]</scope>
    <source>
        <strain evidence="3 4">DSM 19906</strain>
    </source>
</reference>
<keyword evidence="1" id="KW-0238">DNA-binding</keyword>
<sequence>MTPTEKMIEKLSSKDPEFKEAVEHYQQQDDFAVQISELRKELGLTQQQLADKVRVPQSTIARWETGDGNITIKNMEKIAKATNKKLTMYFA</sequence>
<accession>A0A0R1NIR1</accession>
<dbReference type="SMART" id="SM00530">
    <property type="entry name" value="HTH_XRE"/>
    <property type="match status" value="1"/>
</dbReference>
<dbReference type="CDD" id="cd00093">
    <property type="entry name" value="HTH_XRE"/>
    <property type="match status" value="1"/>
</dbReference>
<dbReference type="AlphaFoldDB" id="A0A0R1NIR1"/>